<name>A0A4R3Z0B1_9GAMM</name>
<keyword evidence="6 8" id="KW-1133">Transmembrane helix</keyword>
<comment type="subcellular location">
    <subcellularLocation>
        <location evidence="1 8">Cell membrane</location>
        <topology evidence="1 8">Multi-pass membrane protein</topology>
    </subcellularLocation>
</comment>
<evidence type="ECO:0000256" key="4">
    <source>
        <dbReference type="ARBA" id="ARBA00022475"/>
    </source>
</evidence>
<evidence type="ECO:0000313" key="9">
    <source>
        <dbReference type="EMBL" id="TCV98366.1"/>
    </source>
</evidence>
<evidence type="ECO:0000256" key="2">
    <source>
        <dbReference type="ARBA" id="ARBA00009142"/>
    </source>
</evidence>
<dbReference type="InterPro" id="IPR002781">
    <property type="entry name" value="TM_pro_TauE-like"/>
</dbReference>
<evidence type="ECO:0000256" key="6">
    <source>
        <dbReference type="ARBA" id="ARBA00022989"/>
    </source>
</evidence>
<evidence type="ECO:0000256" key="8">
    <source>
        <dbReference type="RuleBase" id="RU363041"/>
    </source>
</evidence>
<feature type="transmembrane region" description="Helical" evidence="8">
    <location>
        <begin position="146"/>
        <end position="166"/>
    </location>
</feature>
<organism evidence="9 10">
    <name type="scientific">Biostraticola tofi</name>
    <dbReference type="NCBI Taxonomy" id="466109"/>
    <lineage>
        <taxon>Bacteria</taxon>
        <taxon>Pseudomonadati</taxon>
        <taxon>Pseudomonadota</taxon>
        <taxon>Gammaproteobacteria</taxon>
        <taxon>Enterobacterales</taxon>
        <taxon>Bruguierivoracaceae</taxon>
        <taxon>Biostraticola</taxon>
    </lineage>
</organism>
<keyword evidence="3" id="KW-0813">Transport</keyword>
<feature type="transmembrane region" description="Helical" evidence="8">
    <location>
        <begin position="238"/>
        <end position="258"/>
    </location>
</feature>
<feature type="transmembrane region" description="Helical" evidence="8">
    <location>
        <begin position="15"/>
        <end position="32"/>
    </location>
</feature>
<evidence type="ECO:0000256" key="7">
    <source>
        <dbReference type="ARBA" id="ARBA00023136"/>
    </source>
</evidence>
<accession>A0A4R3Z0B1</accession>
<protein>
    <recommendedName>
        <fullName evidence="8">Probable membrane transporter protein</fullName>
    </recommendedName>
</protein>
<dbReference type="InterPro" id="IPR052017">
    <property type="entry name" value="TSUP"/>
</dbReference>
<comment type="caution">
    <text evidence="9">The sequence shown here is derived from an EMBL/GenBank/DDBJ whole genome shotgun (WGS) entry which is preliminary data.</text>
</comment>
<feature type="transmembrane region" description="Helical" evidence="8">
    <location>
        <begin position="209"/>
        <end position="226"/>
    </location>
</feature>
<dbReference type="AlphaFoldDB" id="A0A4R3Z0B1"/>
<reference evidence="9 10" key="1">
    <citation type="submission" date="2019-03" db="EMBL/GenBank/DDBJ databases">
        <title>Genomic Encyclopedia of Type Strains, Phase IV (KMG-IV): sequencing the most valuable type-strain genomes for metagenomic binning, comparative biology and taxonomic classification.</title>
        <authorList>
            <person name="Goeker M."/>
        </authorList>
    </citation>
    <scope>NUCLEOTIDE SEQUENCE [LARGE SCALE GENOMIC DNA]</scope>
    <source>
        <strain evidence="9 10">DSM 19580</strain>
    </source>
</reference>
<feature type="transmembrane region" description="Helical" evidence="8">
    <location>
        <begin position="44"/>
        <end position="66"/>
    </location>
</feature>
<dbReference type="PANTHER" id="PTHR30269:SF32">
    <property type="entry name" value="MEMBRANE TRANSPORTER PROTEIN-RELATED"/>
    <property type="match status" value="1"/>
</dbReference>
<dbReference type="PANTHER" id="PTHR30269">
    <property type="entry name" value="TRANSMEMBRANE PROTEIN YFCA"/>
    <property type="match status" value="1"/>
</dbReference>
<gene>
    <name evidence="9" type="ORF">EDC52_103458</name>
</gene>
<dbReference type="EMBL" id="SMCR01000003">
    <property type="protein sequence ID" value="TCV98366.1"/>
    <property type="molecule type" value="Genomic_DNA"/>
</dbReference>
<dbReference type="Pfam" id="PF01925">
    <property type="entry name" value="TauE"/>
    <property type="match status" value="1"/>
</dbReference>
<keyword evidence="7 8" id="KW-0472">Membrane</keyword>
<evidence type="ECO:0000256" key="5">
    <source>
        <dbReference type="ARBA" id="ARBA00022692"/>
    </source>
</evidence>
<feature type="transmembrane region" description="Helical" evidence="8">
    <location>
        <begin position="86"/>
        <end position="106"/>
    </location>
</feature>
<keyword evidence="4 8" id="KW-1003">Cell membrane</keyword>
<sequence length="259" mass="27455">MPNALTGFNTAMNESFVFLTLATTTFLVAGLVKGVTGMGLPTVAMGLLGLVMPPAAAAAMLVLPSLVTNIWQWLAGSSRGPLLRRLWPMMLCIVLGTLGGSSLLVATDPRWSGLTLGVALLVYAGYALVSPVLAVPGRVEPWLSPIIGLITGAVTGATGVFVMPAVPYLQSLRLDKDLLVQALGMSFTVSTLALAVGLLLHGAFRPQEMGLSALAIIPALMGMWLGQMIRTRLSPSRFRMFFLLFLGLLGLELTLRPFY</sequence>
<keyword evidence="10" id="KW-1185">Reference proteome</keyword>
<dbReference type="Proteomes" id="UP000295719">
    <property type="component" value="Unassembled WGS sequence"/>
</dbReference>
<dbReference type="GO" id="GO:0005886">
    <property type="term" value="C:plasma membrane"/>
    <property type="evidence" value="ECO:0007669"/>
    <property type="project" value="UniProtKB-SubCell"/>
</dbReference>
<feature type="transmembrane region" description="Helical" evidence="8">
    <location>
        <begin position="113"/>
        <end position="134"/>
    </location>
</feature>
<proteinExistence type="inferred from homology"/>
<evidence type="ECO:0000256" key="1">
    <source>
        <dbReference type="ARBA" id="ARBA00004651"/>
    </source>
</evidence>
<feature type="transmembrane region" description="Helical" evidence="8">
    <location>
        <begin position="178"/>
        <end position="203"/>
    </location>
</feature>
<keyword evidence="5 8" id="KW-0812">Transmembrane</keyword>
<evidence type="ECO:0000313" key="10">
    <source>
        <dbReference type="Proteomes" id="UP000295719"/>
    </source>
</evidence>
<comment type="similarity">
    <text evidence="2 8">Belongs to the 4-toluene sulfonate uptake permease (TSUP) (TC 2.A.102) family.</text>
</comment>
<evidence type="ECO:0000256" key="3">
    <source>
        <dbReference type="ARBA" id="ARBA00022448"/>
    </source>
</evidence>